<dbReference type="PANTHER" id="PTHR11986:SF79">
    <property type="entry name" value="ACETYLORNITHINE AMINOTRANSFERASE, MITOCHONDRIAL"/>
    <property type="match status" value="1"/>
</dbReference>
<dbReference type="InterPro" id="IPR050103">
    <property type="entry name" value="Class-III_PLP-dep_AT"/>
</dbReference>
<dbReference type="SUPFAM" id="SSF53383">
    <property type="entry name" value="PLP-dependent transferases"/>
    <property type="match status" value="1"/>
</dbReference>
<comment type="similarity">
    <text evidence="5">Belongs to the class-III pyridoxal-phosphate-dependent aminotransferase family.</text>
</comment>
<dbReference type="Proteomes" id="UP001597063">
    <property type="component" value="Unassembled WGS sequence"/>
</dbReference>
<dbReference type="InterPro" id="IPR015424">
    <property type="entry name" value="PyrdxlP-dep_Trfase"/>
</dbReference>
<keyword evidence="2 6" id="KW-0032">Aminotransferase</keyword>
<evidence type="ECO:0000256" key="3">
    <source>
        <dbReference type="ARBA" id="ARBA00022679"/>
    </source>
</evidence>
<keyword evidence="3" id="KW-0808">Transferase</keyword>
<dbReference type="InterPro" id="IPR049704">
    <property type="entry name" value="Aminotrans_3_PPA_site"/>
</dbReference>
<dbReference type="Pfam" id="PF00202">
    <property type="entry name" value="Aminotran_3"/>
    <property type="match status" value="1"/>
</dbReference>
<accession>A0ABW2XWM1</accession>
<keyword evidence="7" id="KW-1185">Reference proteome</keyword>
<dbReference type="InterPro" id="IPR005814">
    <property type="entry name" value="Aminotrans_3"/>
</dbReference>
<dbReference type="EMBL" id="JBHTGP010000018">
    <property type="protein sequence ID" value="MFD0690737.1"/>
    <property type="molecule type" value="Genomic_DNA"/>
</dbReference>
<reference evidence="7" key="1">
    <citation type="journal article" date="2019" name="Int. J. Syst. Evol. Microbiol.">
        <title>The Global Catalogue of Microorganisms (GCM) 10K type strain sequencing project: providing services to taxonomists for standard genome sequencing and annotation.</title>
        <authorList>
            <consortium name="The Broad Institute Genomics Platform"/>
            <consortium name="The Broad Institute Genome Sequencing Center for Infectious Disease"/>
            <person name="Wu L."/>
            <person name="Ma J."/>
        </authorList>
    </citation>
    <scope>NUCLEOTIDE SEQUENCE [LARGE SCALE GENOMIC DNA]</scope>
    <source>
        <strain evidence="7">JCM 9371</strain>
    </source>
</reference>
<evidence type="ECO:0000313" key="7">
    <source>
        <dbReference type="Proteomes" id="UP001597063"/>
    </source>
</evidence>
<comment type="cofactor">
    <cofactor evidence="1">
        <name>pyridoxal 5'-phosphate</name>
        <dbReference type="ChEBI" id="CHEBI:597326"/>
    </cofactor>
</comment>
<proteinExistence type="inferred from homology"/>
<dbReference type="PROSITE" id="PS00600">
    <property type="entry name" value="AA_TRANSFER_CLASS_3"/>
    <property type="match status" value="1"/>
</dbReference>
<keyword evidence="4 5" id="KW-0663">Pyridoxal phosphate</keyword>
<dbReference type="InterPro" id="IPR015421">
    <property type="entry name" value="PyrdxlP-dep_Trfase_major"/>
</dbReference>
<evidence type="ECO:0000256" key="2">
    <source>
        <dbReference type="ARBA" id="ARBA00022576"/>
    </source>
</evidence>
<organism evidence="6 7">
    <name type="scientific">Actinomadura fibrosa</name>
    <dbReference type="NCBI Taxonomy" id="111802"/>
    <lineage>
        <taxon>Bacteria</taxon>
        <taxon>Bacillati</taxon>
        <taxon>Actinomycetota</taxon>
        <taxon>Actinomycetes</taxon>
        <taxon>Streptosporangiales</taxon>
        <taxon>Thermomonosporaceae</taxon>
        <taxon>Actinomadura</taxon>
    </lineage>
</organism>
<evidence type="ECO:0000256" key="1">
    <source>
        <dbReference type="ARBA" id="ARBA00001933"/>
    </source>
</evidence>
<protein>
    <submittedName>
        <fullName evidence="6">Aminotransferase class III-fold pyridoxal phosphate-dependent enzyme</fullName>
    </submittedName>
</protein>
<name>A0ABW2XWM1_9ACTN</name>
<dbReference type="InterPro" id="IPR015422">
    <property type="entry name" value="PyrdxlP-dep_Trfase_small"/>
</dbReference>
<dbReference type="Gene3D" id="3.90.1150.10">
    <property type="entry name" value="Aspartate Aminotransferase, domain 1"/>
    <property type="match status" value="1"/>
</dbReference>
<dbReference type="Gene3D" id="3.40.640.10">
    <property type="entry name" value="Type I PLP-dependent aspartate aminotransferase-like (Major domain)"/>
    <property type="match status" value="1"/>
</dbReference>
<dbReference type="RefSeq" id="WP_131761451.1">
    <property type="nucleotide sequence ID" value="NZ_CAACUY010000167.1"/>
</dbReference>
<comment type="caution">
    <text evidence="6">The sequence shown here is derived from an EMBL/GenBank/DDBJ whole genome shotgun (WGS) entry which is preliminary data.</text>
</comment>
<evidence type="ECO:0000256" key="5">
    <source>
        <dbReference type="RuleBase" id="RU003560"/>
    </source>
</evidence>
<sequence length="423" mass="42334">MTAPPGPAAAEVFAAASAHLVAGIAERQRILGSGAYETAAEGAEVRLSSGRTVLDFGSYAVPLFGHRPAPVLDAVRGALDGMPVSTRLLANPHAALLAARLAALLDPGRLSRVSFGLNGADAVETALKLAIARTGRPSVLAVEGGFHGKSMGALAVTHDPLRRGPVQGFLGDARHVPPEPDAVARAAAEAPFAALIVEPVQGEGGGRALPPDLLRRWSADAHAAGALVLADEIQCGLRRCGPVSVAVAEGVRPDAVLLGKALGGGVMPLSAVVGTPELFAPLAADPYFHTATFGGHPASCAAGLAALDLLDGVAERLPAVAAGLARGVADLAAAHPGIVADVRSTGLLGAVEFTGEAVAGLAVLEAGRRGLLAAQSLSRPAVVKLLPPAVTSTAQLERAFAILDASCRSAGRRVARTASVGSG</sequence>
<evidence type="ECO:0000256" key="4">
    <source>
        <dbReference type="ARBA" id="ARBA00022898"/>
    </source>
</evidence>
<dbReference type="PANTHER" id="PTHR11986">
    <property type="entry name" value="AMINOTRANSFERASE CLASS III"/>
    <property type="match status" value="1"/>
</dbReference>
<dbReference type="GO" id="GO:0008483">
    <property type="term" value="F:transaminase activity"/>
    <property type="evidence" value="ECO:0007669"/>
    <property type="project" value="UniProtKB-KW"/>
</dbReference>
<gene>
    <name evidence="6" type="ORF">ACFQZM_40040</name>
</gene>
<evidence type="ECO:0000313" key="6">
    <source>
        <dbReference type="EMBL" id="MFD0690737.1"/>
    </source>
</evidence>